<organism evidence="1 2">
    <name type="scientific">Anoxybacterium hadale</name>
    <dbReference type="NCBI Taxonomy" id="3408580"/>
    <lineage>
        <taxon>Bacteria</taxon>
        <taxon>Bacillati</taxon>
        <taxon>Bacillota</taxon>
        <taxon>Clostridia</taxon>
        <taxon>Peptostreptococcales</taxon>
        <taxon>Anaerovoracaceae</taxon>
        <taxon>Anoxybacterium</taxon>
    </lineage>
</organism>
<accession>A0ACD1A8X9</accession>
<gene>
    <name evidence="1" type="ORF">FRZ06_05305</name>
</gene>
<dbReference type="EMBL" id="CP042469">
    <property type="protein sequence ID" value="QOX62804.1"/>
    <property type="molecule type" value="Genomic_DNA"/>
</dbReference>
<evidence type="ECO:0000313" key="1">
    <source>
        <dbReference type="EMBL" id="QOX62804.1"/>
    </source>
</evidence>
<dbReference type="Proteomes" id="UP000594014">
    <property type="component" value="Chromosome"/>
</dbReference>
<keyword evidence="2" id="KW-1185">Reference proteome</keyword>
<sequence>MKKKTLLLLVFALFITATFPLGVFADTPAMDTSTGDLVVESLEDYPTVGSPDADFTKGVRIGNAVYTITDENGNDPFKETELSSNAQIMATSALGVTAVYAYPAYYEGGSYYYWSDKYTSQLWPSGAWSRVDVYPTNSQYNKWISTFNSVGKTWSHYRLRATYQLDSDTIQYFIQDNGKNSAYKAPDGIYTLTVTTYPVNGQWANNGSYQGINYQKSNGEWKSLVDVWVYTVPK</sequence>
<evidence type="ECO:0000313" key="2">
    <source>
        <dbReference type="Proteomes" id="UP000594014"/>
    </source>
</evidence>
<name>A0ACD1A8X9_9FIRM</name>
<protein>
    <submittedName>
        <fullName evidence="1">Uncharacterized protein</fullName>
    </submittedName>
</protein>
<proteinExistence type="predicted"/>
<reference evidence="1" key="1">
    <citation type="submission" date="2019-08" db="EMBL/GenBank/DDBJ databases">
        <title>Genome sequence of Clostridiales bacterium MT110.</title>
        <authorList>
            <person name="Cao J."/>
        </authorList>
    </citation>
    <scope>NUCLEOTIDE SEQUENCE</scope>
    <source>
        <strain evidence="1">MT110</strain>
    </source>
</reference>